<evidence type="ECO:0000259" key="2">
    <source>
        <dbReference type="Pfam" id="PF14475"/>
    </source>
</evidence>
<feature type="domain" description="Mso1 N-terminal" evidence="2">
    <location>
        <begin position="18"/>
        <end position="57"/>
    </location>
</feature>
<evidence type="ECO:0000313" key="3">
    <source>
        <dbReference type="EMBL" id="SUZ12258.1"/>
    </source>
</evidence>
<name>A0A381LEH8_BLUGR</name>
<dbReference type="Pfam" id="PF14475">
    <property type="entry name" value="Mso1_Sec1_bdg"/>
    <property type="match status" value="1"/>
</dbReference>
<accession>A0A381LEH8</accession>
<organism evidence="3">
    <name type="scientific">Blumeria graminis f. sp. tritici 96224</name>
    <dbReference type="NCBI Taxonomy" id="1268274"/>
    <lineage>
        <taxon>Eukaryota</taxon>
        <taxon>Fungi</taxon>
        <taxon>Dikarya</taxon>
        <taxon>Ascomycota</taxon>
        <taxon>Pezizomycotina</taxon>
        <taxon>Leotiomycetes</taxon>
        <taxon>Erysiphales</taxon>
        <taxon>Erysiphaceae</taxon>
        <taxon>Blumeria</taxon>
    </lineage>
</organism>
<feature type="compositionally biased region" description="Polar residues" evidence="1">
    <location>
        <begin position="97"/>
        <end position="114"/>
    </location>
</feature>
<feature type="compositionally biased region" description="Basic and acidic residues" evidence="1">
    <location>
        <begin position="183"/>
        <end position="197"/>
    </location>
</feature>
<proteinExistence type="predicted"/>
<dbReference type="InterPro" id="IPR028095">
    <property type="entry name" value="Mso1_N_dom"/>
</dbReference>
<feature type="region of interest" description="Disordered" evidence="1">
    <location>
        <begin position="97"/>
        <end position="261"/>
    </location>
</feature>
<evidence type="ECO:0000256" key="1">
    <source>
        <dbReference type="SAM" id="MobiDB-lite"/>
    </source>
</evidence>
<feature type="compositionally biased region" description="Low complexity" evidence="1">
    <location>
        <begin position="124"/>
        <end position="134"/>
    </location>
</feature>
<gene>
    <name evidence="3" type="ORF">BGT96224V2_LOCUS5427</name>
</gene>
<dbReference type="EMBL" id="UIGY01000164">
    <property type="protein sequence ID" value="SUZ12258.1"/>
    <property type="molecule type" value="Genomic_DNA"/>
</dbReference>
<reference evidence="3" key="1">
    <citation type="submission" date="2018-07" db="EMBL/GenBank/DDBJ databases">
        <authorList>
            <person name="Quirk P.G."/>
            <person name="Krulwich T.A."/>
        </authorList>
    </citation>
    <scope>NUCLEOTIDE SEQUENCE</scope>
    <source>
        <strain evidence="3">96224</strain>
    </source>
</reference>
<dbReference type="AlphaFoldDB" id="A0A381LEH8"/>
<feature type="compositionally biased region" description="Pro residues" evidence="1">
    <location>
        <begin position="231"/>
        <end position="242"/>
    </location>
</feature>
<protein>
    <submittedName>
        <fullName evidence="3">Bgt-4282</fullName>
    </submittedName>
</protein>
<dbReference type="OrthoDB" id="2683368at2759"/>
<feature type="compositionally biased region" description="Polar residues" evidence="1">
    <location>
        <begin position="139"/>
        <end position="154"/>
    </location>
</feature>
<sequence length="261" mass="28141">MSSYWSTLVTTTTSRVNSIRQNLLAGENDGDTEDDTYLCRVLRSYYTEKGRSFPAWLPPDPRAPPPVVVQPVYSPSNVGSRYGSLGTQQTASSSFASLFGNSNEAPNPPQDTSSLRQGRGGQARLGATTAAGARPNAYNRGQSNLETSQVQSRPLPSKMAGSYQNADVEMRGNARAHTPPMSAKDRLRAGNLRRPELRSQNSSFEKSEKPFVAATSPWANNETEFGGGGYEPPPRIKPPGIPSNPSNGRKMGLPSGPRGKR</sequence>